<feature type="domain" description="YqeB PH" evidence="3">
    <location>
        <begin position="6"/>
        <end position="153"/>
    </location>
</feature>
<evidence type="ECO:0000313" key="5">
    <source>
        <dbReference type="Proteomes" id="UP000823989"/>
    </source>
</evidence>
<dbReference type="EMBL" id="DXHR01000002">
    <property type="protein sequence ID" value="HIW11660.1"/>
    <property type="molecule type" value="Genomic_DNA"/>
</dbReference>
<keyword evidence="1" id="KW-0472">Membrane</keyword>
<sequence length="224" mass="25912">MNSEKLGLNAAEKAFIMAIPIAGAIIFYFLPSLLLLIKKIPFLSDNQLINFIAGLESGWVHWLLAGIGLVAGALFSAYIYTEILKIEVDGNHIVIDIHDMKSEVYRSDIESIFKEGKMLVITDNAGLELLRETTDYPPGRLKDTFQKYHYPWTDHDPRSAQFFEWVTDHENLSERANDILYNRRQAKRDDEEKRVRNLRQDLMEIGIVVKDKNGRQYVRIADRR</sequence>
<proteinExistence type="predicted"/>
<comment type="caution">
    <text evidence="4">The sequence shown here is derived from an EMBL/GenBank/DDBJ whole genome shotgun (WGS) entry which is preliminary data.</text>
</comment>
<dbReference type="AlphaFoldDB" id="A0A9D1TZD7"/>
<dbReference type="Pfam" id="PF23493">
    <property type="entry name" value="CysS_C"/>
    <property type="match status" value="1"/>
</dbReference>
<protein>
    <recommendedName>
        <fullName evidence="6">50S ribosomal protein L29</fullName>
    </recommendedName>
</protein>
<organism evidence="4 5">
    <name type="scientific">Candidatus Salinicoccus stercoripullorum</name>
    <dbReference type="NCBI Taxonomy" id="2838756"/>
    <lineage>
        <taxon>Bacteria</taxon>
        <taxon>Bacillati</taxon>
        <taxon>Bacillota</taxon>
        <taxon>Bacilli</taxon>
        <taxon>Bacillales</taxon>
        <taxon>Staphylococcaceae</taxon>
        <taxon>Salinicoccus</taxon>
    </lineage>
</organism>
<name>A0A9D1TZD7_9STAP</name>
<feature type="transmembrane region" description="Helical" evidence="1">
    <location>
        <begin position="15"/>
        <end position="37"/>
    </location>
</feature>
<dbReference type="Proteomes" id="UP000823989">
    <property type="component" value="Unassembled WGS sequence"/>
</dbReference>
<feature type="domain" description="Cysteinyl-tRNA ligase anticodon binding" evidence="2">
    <location>
        <begin position="171"/>
        <end position="219"/>
    </location>
</feature>
<reference evidence="4" key="1">
    <citation type="journal article" date="2021" name="PeerJ">
        <title>Extensive microbial diversity within the chicken gut microbiome revealed by metagenomics and culture.</title>
        <authorList>
            <person name="Gilroy R."/>
            <person name="Ravi A."/>
            <person name="Getino M."/>
            <person name="Pursley I."/>
            <person name="Horton D.L."/>
            <person name="Alikhan N.F."/>
            <person name="Baker D."/>
            <person name="Gharbi K."/>
            <person name="Hall N."/>
            <person name="Watson M."/>
            <person name="Adriaenssens E.M."/>
            <person name="Foster-Nyarko E."/>
            <person name="Jarju S."/>
            <person name="Secka A."/>
            <person name="Antonio M."/>
            <person name="Oren A."/>
            <person name="Chaudhuri R.R."/>
            <person name="La Ragione R."/>
            <person name="Hildebrand F."/>
            <person name="Pallen M.J."/>
        </authorList>
    </citation>
    <scope>NUCLEOTIDE SEQUENCE</scope>
    <source>
        <strain evidence="4">ChiHjej13B12-752</strain>
    </source>
</reference>
<keyword evidence="1" id="KW-1133">Transmembrane helix</keyword>
<accession>A0A9D1TZD7</accession>
<keyword evidence="1" id="KW-0812">Transmembrane</keyword>
<evidence type="ECO:0000313" key="4">
    <source>
        <dbReference type="EMBL" id="HIW11660.1"/>
    </source>
</evidence>
<evidence type="ECO:0008006" key="6">
    <source>
        <dbReference type="Google" id="ProtNLM"/>
    </source>
</evidence>
<evidence type="ECO:0000256" key="1">
    <source>
        <dbReference type="SAM" id="Phobius"/>
    </source>
</evidence>
<dbReference type="InterPro" id="IPR056411">
    <property type="entry name" value="CysS_C"/>
</dbReference>
<gene>
    <name evidence="4" type="ORF">H9891_00640</name>
</gene>
<dbReference type="Pfam" id="PF23494">
    <property type="entry name" value="bPH_10"/>
    <property type="match status" value="1"/>
</dbReference>
<feature type="transmembrane region" description="Helical" evidence="1">
    <location>
        <begin position="58"/>
        <end position="80"/>
    </location>
</feature>
<dbReference type="InterPro" id="IPR057798">
    <property type="entry name" value="PH_YqeB"/>
</dbReference>
<reference evidence="4" key="2">
    <citation type="submission" date="2021-04" db="EMBL/GenBank/DDBJ databases">
        <authorList>
            <person name="Gilroy R."/>
        </authorList>
    </citation>
    <scope>NUCLEOTIDE SEQUENCE</scope>
    <source>
        <strain evidence="4">ChiHjej13B12-752</strain>
    </source>
</reference>
<evidence type="ECO:0000259" key="3">
    <source>
        <dbReference type="Pfam" id="PF23494"/>
    </source>
</evidence>
<evidence type="ECO:0000259" key="2">
    <source>
        <dbReference type="Pfam" id="PF23493"/>
    </source>
</evidence>